<protein>
    <recommendedName>
        <fullName evidence="1">Metallo-beta-lactamase domain-containing protein</fullName>
    </recommendedName>
</protein>
<dbReference type="Gene3D" id="3.60.15.10">
    <property type="entry name" value="Ribonuclease Z/Hydroxyacylglutathione hydrolase-like"/>
    <property type="match status" value="1"/>
</dbReference>
<dbReference type="InterPro" id="IPR036866">
    <property type="entry name" value="RibonucZ/Hydroxyglut_hydro"/>
</dbReference>
<evidence type="ECO:0000313" key="2">
    <source>
        <dbReference type="EMBL" id="MPM95963.1"/>
    </source>
</evidence>
<name>A0A645E574_9ZZZZ</name>
<gene>
    <name evidence="2" type="ORF">SDC9_143119</name>
</gene>
<dbReference type="SUPFAM" id="SSF56281">
    <property type="entry name" value="Metallo-hydrolase/oxidoreductase"/>
    <property type="match status" value="1"/>
</dbReference>
<sequence length="124" mass="13413">MGGETVTAYHVPGHTPGGLVLLDTARRRLYSGDMLSDLSLYMFMDHCSLKNYITSMDKIAVLPFDEAYTCHGTLVLGKESADGLRAVAAGVLDGSVVPETARKEFTDGETAQTARIGKYSMHIK</sequence>
<dbReference type="Pfam" id="PF00753">
    <property type="entry name" value="Lactamase_B"/>
    <property type="match status" value="1"/>
</dbReference>
<dbReference type="InterPro" id="IPR001279">
    <property type="entry name" value="Metallo-B-lactamas"/>
</dbReference>
<dbReference type="AlphaFoldDB" id="A0A645E574"/>
<comment type="caution">
    <text evidence="2">The sequence shown here is derived from an EMBL/GenBank/DDBJ whole genome shotgun (WGS) entry which is preliminary data.</text>
</comment>
<feature type="domain" description="Metallo-beta-lactamase" evidence="1">
    <location>
        <begin position="2"/>
        <end position="71"/>
    </location>
</feature>
<evidence type="ECO:0000259" key="1">
    <source>
        <dbReference type="Pfam" id="PF00753"/>
    </source>
</evidence>
<proteinExistence type="predicted"/>
<organism evidence="2">
    <name type="scientific">bioreactor metagenome</name>
    <dbReference type="NCBI Taxonomy" id="1076179"/>
    <lineage>
        <taxon>unclassified sequences</taxon>
        <taxon>metagenomes</taxon>
        <taxon>ecological metagenomes</taxon>
    </lineage>
</organism>
<reference evidence="2" key="1">
    <citation type="submission" date="2019-08" db="EMBL/GenBank/DDBJ databases">
        <authorList>
            <person name="Kucharzyk K."/>
            <person name="Murdoch R.W."/>
            <person name="Higgins S."/>
            <person name="Loffler F."/>
        </authorList>
    </citation>
    <scope>NUCLEOTIDE SEQUENCE</scope>
</reference>
<accession>A0A645E574</accession>
<dbReference type="EMBL" id="VSSQ01042389">
    <property type="protein sequence ID" value="MPM95963.1"/>
    <property type="molecule type" value="Genomic_DNA"/>
</dbReference>